<dbReference type="InterPro" id="IPR036942">
    <property type="entry name" value="Beta-barrel_TonB_sf"/>
</dbReference>
<dbReference type="Pfam" id="PF00593">
    <property type="entry name" value="TonB_dep_Rec_b-barrel"/>
    <property type="match status" value="1"/>
</dbReference>
<proteinExistence type="inferred from homology"/>
<dbReference type="InterPro" id="IPR039426">
    <property type="entry name" value="TonB-dep_rcpt-like"/>
</dbReference>
<evidence type="ECO:0000256" key="4">
    <source>
        <dbReference type="ARBA" id="ARBA00022692"/>
    </source>
</evidence>
<gene>
    <name evidence="10" type="ORF">GCM10023330_10500</name>
</gene>
<dbReference type="Proteomes" id="UP001501433">
    <property type="component" value="Unassembled WGS sequence"/>
</dbReference>
<comment type="similarity">
    <text evidence="8">Belongs to the TonB-dependent receptor family.</text>
</comment>
<dbReference type="Gene3D" id="2.40.170.20">
    <property type="entry name" value="TonB-dependent receptor, beta-barrel domain"/>
    <property type="match status" value="1"/>
</dbReference>
<keyword evidence="7 8" id="KW-0998">Cell outer membrane</keyword>
<evidence type="ECO:0000256" key="1">
    <source>
        <dbReference type="ARBA" id="ARBA00004571"/>
    </source>
</evidence>
<evidence type="ECO:0000256" key="6">
    <source>
        <dbReference type="ARBA" id="ARBA00023136"/>
    </source>
</evidence>
<keyword evidence="6 8" id="KW-0472">Membrane</keyword>
<protein>
    <recommendedName>
        <fullName evidence="9">TonB-dependent receptor-like beta-barrel domain-containing protein</fullName>
    </recommendedName>
</protein>
<comment type="subcellular location">
    <subcellularLocation>
        <location evidence="1 8">Cell outer membrane</location>
        <topology evidence="1 8">Multi-pass membrane protein</topology>
    </subcellularLocation>
</comment>
<evidence type="ECO:0000259" key="9">
    <source>
        <dbReference type="Pfam" id="PF00593"/>
    </source>
</evidence>
<evidence type="ECO:0000256" key="2">
    <source>
        <dbReference type="ARBA" id="ARBA00022448"/>
    </source>
</evidence>
<accession>A0ABP9C980</accession>
<keyword evidence="2 8" id="KW-0813">Transport</keyword>
<name>A0ABP9C980_9FLAO</name>
<dbReference type="SUPFAM" id="SSF56935">
    <property type="entry name" value="Porins"/>
    <property type="match status" value="1"/>
</dbReference>
<feature type="domain" description="TonB-dependent receptor-like beta-barrel" evidence="9">
    <location>
        <begin position="13"/>
        <end position="288"/>
    </location>
</feature>
<evidence type="ECO:0000256" key="5">
    <source>
        <dbReference type="ARBA" id="ARBA00023077"/>
    </source>
</evidence>
<keyword evidence="11" id="KW-1185">Reference proteome</keyword>
<organism evidence="10 11">
    <name type="scientific">Litoribaculum gwangyangense</name>
    <dbReference type="NCBI Taxonomy" id="1130722"/>
    <lineage>
        <taxon>Bacteria</taxon>
        <taxon>Pseudomonadati</taxon>
        <taxon>Bacteroidota</taxon>
        <taxon>Flavobacteriia</taxon>
        <taxon>Flavobacteriales</taxon>
        <taxon>Flavobacteriaceae</taxon>
        <taxon>Litoribaculum</taxon>
    </lineage>
</organism>
<keyword evidence="5" id="KW-0798">TonB box</keyword>
<dbReference type="RefSeq" id="WP_345275889.1">
    <property type="nucleotide sequence ID" value="NZ_BAABJW010000001.1"/>
</dbReference>
<evidence type="ECO:0000256" key="3">
    <source>
        <dbReference type="ARBA" id="ARBA00022452"/>
    </source>
</evidence>
<keyword evidence="3 8" id="KW-1134">Transmembrane beta strand</keyword>
<reference evidence="11" key="1">
    <citation type="journal article" date="2019" name="Int. J. Syst. Evol. Microbiol.">
        <title>The Global Catalogue of Microorganisms (GCM) 10K type strain sequencing project: providing services to taxonomists for standard genome sequencing and annotation.</title>
        <authorList>
            <consortium name="The Broad Institute Genomics Platform"/>
            <consortium name="The Broad Institute Genome Sequencing Center for Infectious Disease"/>
            <person name="Wu L."/>
            <person name="Ma J."/>
        </authorList>
    </citation>
    <scope>NUCLEOTIDE SEQUENCE [LARGE SCALE GENOMIC DNA]</scope>
    <source>
        <strain evidence="11">JCM 18325</strain>
    </source>
</reference>
<dbReference type="InterPro" id="IPR000531">
    <property type="entry name" value="Beta-barrel_TonB"/>
</dbReference>
<sequence length="457" mass="51163">MVVKPIISYKLEGYFARLNYNFNDKYYISGSVRRDGSSVFTNNKWGTFYSVGASWRIDQEGFMDNVSFIDNLKLRGSYGEVGNDNLLNNAGTARNFFISQGLYGILPNAGTPGIFWSATGNADLRWENSTNWDVALEFGLFNNRLSGSFEFYKRISSDLLYNVPIPASEGQIEAPNNIGDMYNQGFEIGLNARIVNSTNFSWDLGLQASTLKNEITSIPDPFVTGSKRWDVGRSRFDFFLYDFAGVDPSNGDALYYMYEEDDDGNVGIPVLDENGAHMVTNDWQDAGKGYIDSNTVPDVIGSINNSFTYKNFNLNILLTYQIGGQVIDYGYADMMHEGDYGASLHPDIMNAWKAPGDITNVPRLQNGDQNLSQRLSSRWLTDADFLALRNVNLAYNLNKRVTEKIGVNNFRLFVSGENLFMWSKRTGLDPQYNLAGTAAGNDYAPNRIISFGVNVSF</sequence>
<dbReference type="PROSITE" id="PS52016">
    <property type="entry name" value="TONB_DEPENDENT_REC_3"/>
    <property type="match status" value="1"/>
</dbReference>
<keyword evidence="4 8" id="KW-0812">Transmembrane</keyword>
<dbReference type="EMBL" id="BAABJW010000001">
    <property type="protein sequence ID" value="GAA4805889.1"/>
    <property type="molecule type" value="Genomic_DNA"/>
</dbReference>
<evidence type="ECO:0000313" key="10">
    <source>
        <dbReference type="EMBL" id="GAA4805889.1"/>
    </source>
</evidence>
<evidence type="ECO:0000313" key="11">
    <source>
        <dbReference type="Proteomes" id="UP001501433"/>
    </source>
</evidence>
<evidence type="ECO:0000256" key="7">
    <source>
        <dbReference type="ARBA" id="ARBA00023237"/>
    </source>
</evidence>
<evidence type="ECO:0000256" key="8">
    <source>
        <dbReference type="PROSITE-ProRule" id="PRU01360"/>
    </source>
</evidence>
<comment type="caution">
    <text evidence="10">The sequence shown here is derived from an EMBL/GenBank/DDBJ whole genome shotgun (WGS) entry which is preliminary data.</text>
</comment>